<feature type="transmembrane region" description="Helical" evidence="1">
    <location>
        <begin position="6"/>
        <end position="26"/>
    </location>
</feature>
<keyword evidence="3" id="KW-1185">Reference proteome</keyword>
<proteinExistence type="predicted"/>
<reference evidence="2 3" key="1">
    <citation type="submission" date="2018-07" db="EMBL/GenBank/DDBJ databases">
        <authorList>
            <person name="Quirk P.G."/>
            <person name="Krulwich T.A."/>
        </authorList>
    </citation>
    <scope>NUCLEOTIDE SEQUENCE [LARGE SCALE GENOMIC DNA]</scope>
    <source>
        <strain evidence="2 3">CC-BB4</strain>
    </source>
</reference>
<keyword evidence="1" id="KW-0812">Transmembrane</keyword>
<dbReference type="InterPro" id="IPR006747">
    <property type="entry name" value="DUF599"/>
</dbReference>
<dbReference type="PANTHER" id="PTHR31881">
    <property type="match status" value="1"/>
</dbReference>
<accession>A0A345ZS17</accession>
<dbReference type="Proteomes" id="UP000254889">
    <property type="component" value="Chromosome"/>
</dbReference>
<evidence type="ECO:0000313" key="3">
    <source>
        <dbReference type="Proteomes" id="UP000254889"/>
    </source>
</evidence>
<sequence length="230" mass="25580">MTALTTLDLLALAWFLAVWLGYSVVLERTARGRMSLNALMNGYRDDWMERLLAREVRIVDSQVTAALQNGTAFFASTSLIAIGGALSLLRSTDQILPVMSLLPFGPKPTPEAWELKMLGLTIIFVYAFFKFAWSYRLFNYFAIMVGAAPLPEEKDTPAAQAFAHRASKLCAEAGRHFNRGQRAFFFALGYLGWFLGPIPLAVSTAGIMVVMWRRQFASDARRAFDGVVPP</sequence>
<dbReference type="RefSeq" id="WP_115688677.1">
    <property type="nucleotide sequence ID" value="NZ_CP031417.1"/>
</dbReference>
<organism evidence="2 3">
    <name type="scientific">Pseudolabrys taiwanensis</name>
    <dbReference type="NCBI Taxonomy" id="331696"/>
    <lineage>
        <taxon>Bacteria</taxon>
        <taxon>Pseudomonadati</taxon>
        <taxon>Pseudomonadota</taxon>
        <taxon>Alphaproteobacteria</taxon>
        <taxon>Hyphomicrobiales</taxon>
        <taxon>Xanthobacteraceae</taxon>
        <taxon>Pseudolabrys</taxon>
    </lineage>
</organism>
<feature type="transmembrane region" description="Helical" evidence="1">
    <location>
        <begin position="117"/>
        <end position="135"/>
    </location>
</feature>
<evidence type="ECO:0000313" key="2">
    <source>
        <dbReference type="EMBL" id="AXK79714.1"/>
    </source>
</evidence>
<dbReference type="AlphaFoldDB" id="A0A345ZS17"/>
<dbReference type="KEGG" id="ptaw:DW352_03770"/>
<dbReference type="PANTHER" id="PTHR31881:SF6">
    <property type="entry name" value="OS09G0494600 PROTEIN"/>
    <property type="match status" value="1"/>
</dbReference>
<keyword evidence="1" id="KW-1133">Transmembrane helix</keyword>
<dbReference type="Pfam" id="PF04654">
    <property type="entry name" value="DUF599"/>
    <property type="match status" value="1"/>
</dbReference>
<protein>
    <submittedName>
        <fullName evidence="2">DUF599 family protein</fullName>
    </submittedName>
</protein>
<evidence type="ECO:0000256" key="1">
    <source>
        <dbReference type="SAM" id="Phobius"/>
    </source>
</evidence>
<gene>
    <name evidence="2" type="ORF">DW352_03770</name>
</gene>
<dbReference type="OrthoDB" id="9806874at2"/>
<feature type="transmembrane region" description="Helical" evidence="1">
    <location>
        <begin position="184"/>
        <end position="212"/>
    </location>
</feature>
<name>A0A345ZS17_9HYPH</name>
<dbReference type="EMBL" id="CP031417">
    <property type="protein sequence ID" value="AXK79714.1"/>
    <property type="molecule type" value="Genomic_DNA"/>
</dbReference>
<keyword evidence="1" id="KW-0472">Membrane</keyword>